<protein>
    <submittedName>
        <fullName evidence="1">24637_t:CDS:1</fullName>
    </submittedName>
</protein>
<dbReference type="Proteomes" id="UP000789920">
    <property type="component" value="Unassembled WGS sequence"/>
</dbReference>
<comment type="caution">
    <text evidence="1">The sequence shown here is derived from an EMBL/GenBank/DDBJ whole genome shotgun (WGS) entry which is preliminary data.</text>
</comment>
<gene>
    <name evidence="1" type="ORF">RPERSI_LOCUS6390</name>
</gene>
<sequence length="230" mass="26049">MLNSFCFCPFFTSFIKANNNNPWNLVPTYQSILSNGAIGEKSFIETPNDNTNLFARFSTSFLAVYFMLTGDTSAVSSWVLQDDWILAFLLVAFLFFTTIYLLNLFISLLSITMEKKDCEEIFLQTKAEKLFEIELFWMLPHQKTENLKDEKNNEILQDLLPEIQKIVEAKDSTKDSNEGSTDGSAEDSTKDSNEDSTDGSAEDSPYGLIARDLSKTKDSTKDSTYYLVEG</sequence>
<proteinExistence type="predicted"/>
<dbReference type="EMBL" id="CAJVQC010010161">
    <property type="protein sequence ID" value="CAG8613234.1"/>
    <property type="molecule type" value="Genomic_DNA"/>
</dbReference>
<organism evidence="1 2">
    <name type="scientific">Racocetra persica</name>
    <dbReference type="NCBI Taxonomy" id="160502"/>
    <lineage>
        <taxon>Eukaryota</taxon>
        <taxon>Fungi</taxon>
        <taxon>Fungi incertae sedis</taxon>
        <taxon>Mucoromycota</taxon>
        <taxon>Glomeromycotina</taxon>
        <taxon>Glomeromycetes</taxon>
        <taxon>Diversisporales</taxon>
        <taxon>Gigasporaceae</taxon>
        <taxon>Racocetra</taxon>
    </lineage>
</organism>
<evidence type="ECO:0000313" key="1">
    <source>
        <dbReference type="EMBL" id="CAG8613234.1"/>
    </source>
</evidence>
<reference evidence="1" key="1">
    <citation type="submission" date="2021-06" db="EMBL/GenBank/DDBJ databases">
        <authorList>
            <person name="Kallberg Y."/>
            <person name="Tangrot J."/>
            <person name="Rosling A."/>
        </authorList>
    </citation>
    <scope>NUCLEOTIDE SEQUENCE</scope>
    <source>
        <strain evidence="1">MA461A</strain>
    </source>
</reference>
<accession>A0ACA9MXL8</accession>
<keyword evidence="2" id="KW-1185">Reference proteome</keyword>
<feature type="non-terminal residue" evidence="1">
    <location>
        <position position="230"/>
    </location>
</feature>
<evidence type="ECO:0000313" key="2">
    <source>
        <dbReference type="Proteomes" id="UP000789920"/>
    </source>
</evidence>
<name>A0ACA9MXL8_9GLOM</name>